<evidence type="ECO:0008006" key="3">
    <source>
        <dbReference type="Google" id="ProtNLM"/>
    </source>
</evidence>
<dbReference type="OrthoDB" id="4869954at2"/>
<sequence>MRYDVDTATLRDDVASMTEAVLRVQGLGVAGELEPIAGALPGARVAPGLREISALWDARLSATRRELQQLGRSLEAAADAYDAVDDRVRDSVGRSSGASR</sequence>
<dbReference type="EMBL" id="BJYX01000003">
    <property type="protein sequence ID" value="GEO29090.1"/>
    <property type="molecule type" value="Genomic_DNA"/>
</dbReference>
<gene>
    <name evidence="1" type="ORF">TAE01_09000</name>
</gene>
<dbReference type="AlphaFoldDB" id="A0A512CYJ7"/>
<proteinExistence type="predicted"/>
<accession>A0A512CYJ7</accession>
<organism evidence="1 2">
    <name type="scientific">Terrabacter aerolatus</name>
    <dbReference type="NCBI Taxonomy" id="422442"/>
    <lineage>
        <taxon>Bacteria</taxon>
        <taxon>Bacillati</taxon>
        <taxon>Actinomycetota</taxon>
        <taxon>Actinomycetes</taxon>
        <taxon>Micrococcales</taxon>
        <taxon>Intrasporangiaceae</taxon>
        <taxon>Terrabacter</taxon>
    </lineage>
</organism>
<dbReference type="Proteomes" id="UP000321534">
    <property type="component" value="Unassembled WGS sequence"/>
</dbReference>
<evidence type="ECO:0000313" key="2">
    <source>
        <dbReference type="Proteomes" id="UP000321534"/>
    </source>
</evidence>
<evidence type="ECO:0000313" key="1">
    <source>
        <dbReference type="EMBL" id="GEO29090.1"/>
    </source>
</evidence>
<protein>
    <recommendedName>
        <fullName evidence="3">Excreted virulence factor EspC (Type VII ESX diderm)</fullName>
    </recommendedName>
</protein>
<keyword evidence="2" id="KW-1185">Reference proteome</keyword>
<dbReference type="RefSeq" id="WP_147063844.1">
    <property type="nucleotide sequence ID" value="NZ_BAAARO010000008.1"/>
</dbReference>
<name>A0A512CYJ7_9MICO</name>
<comment type="caution">
    <text evidence="1">The sequence shown here is derived from an EMBL/GenBank/DDBJ whole genome shotgun (WGS) entry which is preliminary data.</text>
</comment>
<reference evidence="1 2" key="1">
    <citation type="submission" date="2019-07" db="EMBL/GenBank/DDBJ databases">
        <title>Whole genome shotgun sequence of Terrabacter aerolatus NBRC 106305.</title>
        <authorList>
            <person name="Hosoyama A."/>
            <person name="Uohara A."/>
            <person name="Ohji S."/>
            <person name="Ichikawa N."/>
        </authorList>
    </citation>
    <scope>NUCLEOTIDE SEQUENCE [LARGE SCALE GENOMIC DNA]</scope>
    <source>
        <strain evidence="1 2">NBRC 106305</strain>
    </source>
</reference>